<keyword evidence="1" id="KW-0732">Signal</keyword>
<evidence type="ECO:0008006" key="4">
    <source>
        <dbReference type="Google" id="ProtNLM"/>
    </source>
</evidence>
<evidence type="ECO:0000256" key="1">
    <source>
        <dbReference type="SAM" id="SignalP"/>
    </source>
</evidence>
<name>A0A2N5X562_9GAMM</name>
<dbReference type="RefSeq" id="WP_076001797.1">
    <property type="nucleotide sequence ID" value="NZ_PKUS01000005.1"/>
</dbReference>
<proteinExistence type="predicted"/>
<comment type="caution">
    <text evidence="2">The sequence shown here is derived from an EMBL/GenBank/DDBJ whole genome shotgun (WGS) entry which is preliminary data.</text>
</comment>
<keyword evidence="3" id="KW-1185">Reference proteome</keyword>
<evidence type="ECO:0000313" key="2">
    <source>
        <dbReference type="EMBL" id="PLW69626.1"/>
    </source>
</evidence>
<feature type="chain" id="PRO_5014898365" description="Outer membrane protein assembly factor BamE" evidence="1">
    <location>
        <begin position="24"/>
        <end position="118"/>
    </location>
</feature>
<dbReference type="PROSITE" id="PS51257">
    <property type="entry name" value="PROKAR_LIPOPROTEIN"/>
    <property type="match status" value="1"/>
</dbReference>
<sequence length="118" mass="13418">MRRTHWLLAALVTLSLLGGCAQYDNQRGVDVSWQASVTDSLVKGESTRQDVLAKLGPPSQIIALQDETVFYYLFEHAEGNGLILVVYNRFDTQTRYDRAVFFFDENDVLGDYATHIRD</sequence>
<gene>
    <name evidence="2" type="ORF">C0039_06345</name>
</gene>
<dbReference type="Proteomes" id="UP000235005">
    <property type="component" value="Unassembled WGS sequence"/>
</dbReference>
<accession>A0A2N5X562</accession>
<reference evidence="2 3" key="1">
    <citation type="submission" date="2018-01" db="EMBL/GenBank/DDBJ databases">
        <title>The draft genome sequence of Halioglobus lutimaris HF004.</title>
        <authorList>
            <person name="Du Z.-J."/>
            <person name="Shi M.-J."/>
        </authorList>
    </citation>
    <scope>NUCLEOTIDE SEQUENCE [LARGE SCALE GENOMIC DNA]</scope>
    <source>
        <strain evidence="2 3">HF004</strain>
    </source>
</reference>
<dbReference type="AlphaFoldDB" id="A0A2N5X562"/>
<feature type="signal peptide" evidence="1">
    <location>
        <begin position="1"/>
        <end position="23"/>
    </location>
</feature>
<evidence type="ECO:0000313" key="3">
    <source>
        <dbReference type="Proteomes" id="UP000235005"/>
    </source>
</evidence>
<protein>
    <recommendedName>
        <fullName evidence="4">Outer membrane protein assembly factor BamE</fullName>
    </recommendedName>
</protein>
<dbReference type="EMBL" id="PKUS01000005">
    <property type="protein sequence ID" value="PLW69626.1"/>
    <property type="molecule type" value="Genomic_DNA"/>
</dbReference>
<dbReference type="OrthoDB" id="5737944at2"/>
<organism evidence="2 3">
    <name type="scientific">Pseudohalioglobus lutimaris</name>
    <dbReference type="NCBI Taxonomy" id="1737061"/>
    <lineage>
        <taxon>Bacteria</taxon>
        <taxon>Pseudomonadati</taxon>
        <taxon>Pseudomonadota</taxon>
        <taxon>Gammaproteobacteria</taxon>
        <taxon>Cellvibrionales</taxon>
        <taxon>Halieaceae</taxon>
        <taxon>Pseudohalioglobus</taxon>
    </lineage>
</organism>